<evidence type="ECO:0000256" key="1">
    <source>
        <dbReference type="ARBA" id="ARBA00008106"/>
    </source>
</evidence>
<dbReference type="GO" id="GO:0019120">
    <property type="term" value="F:hydrolase activity, acting on acid halide bonds, in C-halide compounds"/>
    <property type="evidence" value="ECO:0007669"/>
    <property type="project" value="InterPro"/>
</dbReference>
<dbReference type="SFLD" id="SFLDS00003">
    <property type="entry name" value="Haloacid_Dehalogenase"/>
    <property type="match status" value="1"/>
</dbReference>
<dbReference type="Proteomes" id="UP001365542">
    <property type="component" value="Unassembled WGS sequence"/>
</dbReference>
<reference evidence="3 4" key="1">
    <citation type="submission" date="2019-10" db="EMBL/GenBank/DDBJ databases">
        <authorList>
            <person name="Palmer J.M."/>
        </authorList>
    </citation>
    <scope>NUCLEOTIDE SEQUENCE [LARGE SCALE GENOMIC DNA]</scope>
    <source>
        <strain evidence="3 4">TWF694</strain>
    </source>
</reference>
<dbReference type="InterPro" id="IPR023198">
    <property type="entry name" value="PGP-like_dom2"/>
</dbReference>
<keyword evidence="4" id="KW-1185">Reference proteome</keyword>
<dbReference type="InterPro" id="IPR006328">
    <property type="entry name" value="2-HAD"/>
</dbReference>
<dbReference type="Gene3D" id="1.10.150.240">
    <property type="entry name" value="Putative phosphatase, domain 2"/>
    <property type="match status" value="1"/>
</dbReference>
<dbReference type="InterPro" id="IPR036412">
    <property type="entry name" value="HAD-like_sf"/>
</dbReference>
<dbReference type="Gene3D" id="3.40.50.1000">
    <property type="entry name" value="HAD superfamily/HAD-like"/>
    <property type="match status" value="1"/>
</dbReference>
<dbReference type="PANTHER" id="PTHR43316">
    <property type="entry name" value="HYDROLASE, HALOACID DELAHOGENASE-RELATED"/>
    <property type="match status" value="1"/>
</dbReference>
<dbReference type="Pfam" id="PF00702">
    <property type="entry name" value="Hydrolase"/>
    <property type="match status" value="1"/>
</dbReference>
<proteinExistence type="inferred from homology"/>
<evidence type="ECO:0000256" key="2">
    <source>
        <dbReference type="ARBA" id="ARBA00022801"/>
    </source>
</evidence>
<dbReference type="GO" id="GO:0016791">
    <property type="term" value="F:phosphatase activity"/>
    <property type="evidence" value="ECO:0007669"/>
    <property type="project" value="UniProtKB-ARBA"/>
</dbReference>
<dbReference type="PANTHER" id="PTHR43316:SF3">
    <property type="entry name" value="HALOACID DEHALOGENASE, TYPE II (AFU_ORTHOLOGUE AFUA_2G07750)-RELATED"/>
    <property type="match status" value="1"/>
</dbReference>
<comment type="caution">
    <text evidence="3">The sequence shown here is derived from an EMBL/GenBank/DDBJ whole genome shotgun (WGS) entry which is preliminary data.</text>
</comment>
<dbReference type="PRINTS" id="PR00413">
    <property type="entry name" value="HADHALOGNASE"/>
</dbReference>
<dbReference type="InterPro" id="IPR051540">
    <property type="entry name" value="S-2-haloacid_dehalogenase"/>
</dbReference>
<dbReference type="InterPro" id="IPR023214">
    <property type="entry name" value="HAD_sf"/>
</dbReference>
<organism evidence="3 4">
    <name type="scientific">Orbilia ellipsospora</name>
    <dbReference type="NCBI Taxonomy" id="2528407"/>
    <lineage>
        <taxon>Eukaryota</taxon>
        <taxon>Fungi</taxon>
        <taxon>Dikarya</taxon>
        <taxon>Ascomycota</taxon>
        <taxon>Pezizomycotina</taxon>
        <taxon>Orbiliomycetes</taxon>
        <taxon>Orbiliales</taxon>
        <taxon>Orbiliaceae</taxon>
        <taxon>Orbilia</taxon>
    </lineage>
</organism>
<keyword evidence="2" id="KW-0378">Hydrolase</keyword>
<evidence type="ECO:0000313" key="4">
    <source>
        <dbReference type="Proteomes" id="UP001365542"/>
    </source>
</evidence>
<sequence>MDAEAFKFIDSILDRRIIVAFDLFGTLLSTDSISTKLAEYYGDKANSISTAWRKYQLEYTWRLNSMGSFEPFDTVTKKSLLHALSESKITHNPEEIAQIIASYGHLSPFSDVKPALETLTSIKRLHPIIFTNGTTEMARSALETYVDLKTYFTAVAKKDIYLAADEIEKYKPHPMIYQYLAAKVGKSIAVGQAHGGIDEVVLVSANPFDIVGAQAVGITGVWVDRSGGGWQDSLVEEGPKFTVAGLEELVGVLEGILEGKGKVWAEADKGNKSSSHDEF</sequence>
<protein>
    <recommendedName>
        <fullName evidence="5">Haloacid dehalogenase</fullName>
    </recommendedName>
</protein>
<name>A0AAV9X7A7_9PEZI</name>
<dbReference type="NCBIfam" id="TIGR01428">
    <property type="entry name" value="HAD_type_II"/>
    <property type="match status" value="1"/>
</dbReference>
<dbReference type="InterPro" id="IPR006439">
    <property type="entry name" value="HAD-SF_hydro_IA"/>
</dbReference>
<dbReference type="SFLD" id="SFLDG01129">
    <property type="entry name" value="C1.5:_HAD__Beta-PGM__Phosphata"/>
    <property type="match status" value="1"/>
</dbReference>
<accession>A0AAV9X7A7</accession>
<evidence type="ECO:0000313" key="3">
    <source>
        <dbReference type="EMBL" id="KAK6537977.1"/>
    </source>
</evidence>
<gene>
    <name evidence="3" type="ORF">TWF694_010870</name>
</gene>
<dbReference type="EMBL" id="JAVHJO010000008">
    <property type="protein sequence ID" value="KAK6537977.1"/>
    <property type="molecule type" value="Genomic_DNA"/>
</dbReference>
<comment type="similarity">
    <text evidence="1">Belongs to the HAD-like hydrolase superfamily. S-2-haloalkanoic acid dehalogenase family.</text>
</comment>
<evidence type="ECO:0008006" key="5">
    <source>
        <dbReference type="Google" id="ProtNLM"/>
    </source>
</evidence>
<dbReference type="SUPFAM" id="SSF56784">
    <property type="entry name" value="HAD-like"/>
    <property type="match status" value="1"/>
</dbReference>
<dbReference type="AlphaFoldDB" id="A0AAV9X7A7"/>